<dbReference type="EMBL" id="JBHTCJ010000007">
    <property type="protein sequence ID" value="MFC7342938.1"/>
    <property type="molecule type" value="Genomic_DNA"/>
</dbReference>
<protein>
    <recommendedName>
        <fullName evidence="5">Ig-like domain-containing protein</fullName>
    </recommendedName>
</protein>
<accession>A0ABW2LMQ6</accession>
<feature type="region of interest" description="Disordered" evidence="1">
    <location>
        <begin position="140"/>
        <end position="177"/>
    </location>
</feature>
<evidence type="ECO:0000256" key="2">
    <source>
        <dbReference type="SAM" id="SignalP"/>
    </source>
</evidence>
<feature type="compositionally biased region" description="Basic and acidic residues" evidence="1">
    <location>
        <begin position="160"/>
        <end position="173"/>
    </location>
</feature>
<keyword evidence="4" id="KW-1185">Reference proteome</keyword>
<evidence type="ECO:0000256" key="1">
    <source>
        <dbReference type="SAM" id="MobiDB-lite"/>
    </source>
</evidence>
<evidence type="ECO:0000313" key="3">
    <source>
        <dbReference type="EMBL" id="MFC7342938.1"/>
    </source>
</evidence>
<gene>
    <name evidence="3" type="ORF">ACFQRI_16155</name>
</gene>
<organism evidence="3 4">
    <name type="scientific">Saccharopolyspora griseoalba</name>
    <dbReference type="NCBI Taxonomy" id="1431848"/>
    <lineage>
        <taxon>Bacteria</taxon>
        <taxon>Bacillati</taxon>
        <taxon>Actinomycetota</taxon>
        <taxon>Actinomycetes</taxon>
        <taxon>Pseudonocardiales</taxon>
        <taxon>Pseudonocardiaceae</taxon>
        <taxon>Saccharopolyspora</taxon>
    </lineage>
</organism>
<feature type="signal peptide" evidence="2">
    <location>
        <begin position="1"/>
        <end position="32"/>
    </location>
</feature>
<sequence length="200" mass="20172">MLSNFGKKSTVLGAAAAMVAAPLLSGALTANASPERSPAPAPEAVLTCDLSGTAEFSPALSLNPAGESTQMKVEGEASGCKGQAARQDEVVSAKFSGDLSGKMSCTSLPRGVGGDVEITWTYADGSTKTSTADFELNMEGDLSKPSQPITGAFTGEGTDGEFKGNKHTGKADIDPSSLAGGCLTGGVKSMDFSGSYEMSK</sequence>
<evidence type="ECO:0008006" key="5">
    <source>
        <dbReference type="Google" id="ProtNLM"/>
    </source>
</evidence>
<keyword evidence="2" id="KW-0732">Signal</keyword>
<proteinExistence type="predicted"/>
<dbReference type="RefSeq" id="WP_380669309.1">
    <property type="nucleotide sequence ID" value="NZ_JBHTCJ010000007.1"/>
</dbReference>
<dbReference type="Proteomes" id="UP001596504">
    <property type="component" value="Unassembled WGS sequence"/>
</dbReference>
<evidence type="ECO:0000313" key="4">
    <source>
        <dbReference type="Proteomes" id="UP001596504"/>
    </source>
</evidence>
<comment type="caution">
    <text evidence="3">The sequence shown here is derived from an EMBL/GenBank/DDBJ whole genome shotgun (WGS) entry which is preliminary data.</text>
</comment>
<feature type="chain" id="PRO_5047186660" description="Ig-like domain-containing protein" evidence="2">
    <location>
        <begin position="33"/>
        <end position="200"/>
    </location>
</feature>
<name>A0ABW2LMQ6_9PSEU</name>
<reference evidence="4" key="1">
    <citation type="journal article" date="2019" name="Int. J. Syst. Evol. Microbiol.">
        <title>The Global Catalogue of Microorganisms (GCM) 10K type strain sequencing project: providing services to taxonomists for standard genome sequencing and annotation.</title>
        <authorList>
            <consortium name="The Broad Institute Genomics Platform"/>
            <consortium name="The Broad Institute Genome Sequencing Center for Infectious Disease"/>
            <person name="Wu L."/>
            <person name="Ma J."/>
        </authorList>
    </citation>
    <scope>NUCLEOTIDE SEQUENCE [LARGE SCALE GENOMIC DNA]</scope>
    <source>
        <strain evidence="4">WLHS5</strain>
    </source>
</reference>